<evidence type="ECO:0000313" key="3">
    <source>
        <dbReference type="Proteomes" id="UP000254808"/>
    </source>
</evidence>
<reference evidence="2 3" key="1">
    <citation type="submission" date="2018-03" db="EMBL/GenBank/DDBJ databases">
        <title>Phenotypic and genomic properties of Cyclonatronum proteinivorum gen. nov., sp. nov., a haloalkaliphilic bacteroidete from soda lakes possessing Na+-translocating rhodopsin.</title>
        <authorList>
            <person name="Toshchakov S.V."/>
            <person name="Korzhenkov A."/>
            <person name="Samarov N.I."/>
            <person name="Kublanov I.V."/>
            <person name="Muntyan M.S."/>
            <person name="Sorokin D.Y."/>
        </authorList>
    </citation>
    <scope>NUCLEOTIDE SEQUENCE [LARGE SCALE GENOMIC DNA]</scope>
    <source>
        <strain evidence="2 3">Omega</strain>
    </source>
</reference>
<dbReference type="GO" id="GO:0016301">
    <property type="term" value="F:kinase activity"/>
    <property type="evidence" value="ECO:0007669"/>
    <property type="project" value="InterPro"/>
</dbReference>
<evidence type="ECO:0000313" key="2">
    <source>
        <dbReference type="EMBL" id="AXI99827.1"/>
    </source>
</evidence>
<feature type="domain" description="Fido" evidence="1">
    <location>
        <begin position="2"/>
        <end position="120"/>
    </location>
</feature>
<dbReference type="PANTHER" id="PTHR39426">
    <property type="entry name" value="HOMOLOGY TO DEATH-ON-CURING PROTEIN OF PHAGE P1"/>
    <property type="match status" value="1"/>
</dbReference>
<dbReference type="InterPro" id="IPR053737">
    <property type="entry name" value="Type_II_TA_Toxin"/>
</dbReference>
<evidence type="ECO:0000259" key="1">
    <source>
        <dbReference type="PROSITE" id="PS51459"/>
    </source>
</evidence>
<dbReference type="Gene3D" id="1.20.120.1870">
    <property type="entry name" value="Fic/DOC protein, Fido domain"/>
    <property type="match status" value="1"/>
</dbReference>
<dbReference type="OrthoDB" id="9802752at2"/>
<dbReference type="EMBL" id="CP027806">
    <property type="protein sequence ID" value="AXI99827.1"/>
    <property type="molecule type" value="Genomic_DNA"/>
</dbReference>
<sequence length="125" mass="14157">MISYEEVLEIHQLLIQEFGGLPGIRDENGLQSALERPFSGFGGEEFYPTPEEKAAAVIESLLSNHPFLDGNKRTGYVLLRLILMSYGKDIQASQEEKYDFVISVASGNYAFKDVVKWIQQRVVDR</sequence>
<dbReference type="SUPFAM" id="SSF140931">
    <property type="entry name" value="Fic-like"/>
    <property type="match status" value="1"/>
</dbReference>
<dbReference type="InterPro" id="IPR036597">
    <property type="entry name" value="Fido-like_dom_sf"/>
</dbReference>
<dbReference type="PANTHER" id="PTHR39426:SF1">
    <property type="entry name" value="HOMOLOGY TO DEATH-ON-CURING PROTEIN OF PHAGE P1"/>
    <property type="match status" value="1"/>
</dbReference>
<dbReference type="PROSITE" id="PS51459">
    <property type="entry name" value="FIDO"/>
    <property type="match status" value="1"/>
</dbReference>
<dbReference type="RefSeq" id="WP_114983163.1">
    <property type="nucleotide sequence ID" value="NZ_CP027806.1"/>
</dbReference>
<keyword evidence="3" id="KW-1185">Reference proteome</keyword>
<proteinExistence type="predicted"/>
<gene>
    <name evidence="2" type="ORF">CYPRO_0543</name>
</gene>
<name>A0A345UH76_9BACT</name>
<dbReference type="InterPro" id="IPR003812">
    <property type="entry name" value="Fido"/>
</dbReference>
<dbReference type="AlphaFoldDB" id="A0A345UH76"/>
<dbReference type="Pfam" id="PF02661">
    <property type="entry name" value="Fic"/>
    <property type="match status" value="1"/>
</dbReference>
<dbReference type="PIRSF" id="PIRSF018297">
    <property type="entry name" value="Doc"/>
    <property type="match status" value="1"/>
</dbReference>
<organism evidence="2 3">
    <name type="scientific">Cyclonatronum proteinivorum</name>
    <dbReference type="NCBI Taxonomy" id="1457365"/>
    <lineage>
        <taxon>Bacteria</taxon>
        <taxon>Pseudomonadati</taxon>
        <taxon>Balneolota</taxon>
        <taxon>Balneolia</taxon>
        <taxon>Balneolales</taxon>
        <taxon>Cyclonatronaceae</taxon>
        <taxon>Cyclonatronum</taxon>
    </lineage>
</organism>
<dbReference type="InterPro" id="IPR006440">
    <property type="entry name" value="Doc"/>
</dbReference>
<dbReference type="Proteomes" id="UP000254808">
    <property type="component" value="Chromosome"/>
</dbReference>
<dbReference type="NCBIfam" id="TIGR01550">
    <property type="entry name" value="DOC_P1"/>
    <property type="match status" value="1"/>
</dbReference>
<dbReference type="KEGG" id="cprv:CYPRO_0543"/>
<protein>
    <submittedName>
        <fullName evidence="2">Death on curing protein</fullName>
    </submittedName>
</protein>
<accession>A0A345UH76</accession>